<feature type="transmembrane region" description="Helical" evidence="1">
    <location>
        <begin position="47"/>
        <end position="66"/>
    </location>
</feature>
<keyword evidence="1" id="KW-0812">Transmembrane</keyword>
<keyword evidence="1" id="KW-0472">Membrane</keyword>
<dbReference type="GO" id="GO:0005886">
    <property type="term" value="C:plasma membrane"/>
    <property type="evidence" value="ECO:0007669"/>
    <property type="project" value="TreeGrafter"/>
</dbReference>
<dbReference type="PIRSF" id="PIRSF028777">
    <property type="entry name" value="UCP028777"/>
    <property type="match status" value="1"/>
</dbReference>
<feature type="domain" description="Inner membrane component" evidence="2">
    <location>
        <begin position="18"/>
        <end position="68"/>
    </location>
</feature>
<dbReference type="InterPro" id="IPR052937">
    <property type="entry name" value="Inner_membrane_protein"/>
</dbReference>
<protein>
    <submittedName>
        <fullName evidence="3">Unannotated protein</fullName>
    </submittedName>
</protein>
<feature type="domain" description="Inner membrane component" evidence="2">
    <location>
        <begin position="83"/>
        <end position="133"/>
    </location>
</feature>
<organism evidence="3">
    <name type="scientific">freshwater metagenome</name>
    <dbReference type="NCBI Taxonomy" id="449393"/>
    <lineage>
        <taxon>unclassified sequences</taxon>
        <taxon>metagenomes</taxon>
        <taxon>ecological metagenomes</taxon>
    </lineage>
</organism>
<name>A0A6J6GHH0_9ZZZZ</name>
<keyword evidence="1" id="KW-1133">Transmembrane helix</keyword>
<reference evidence="3" key="1">
    <citation type="submission" date="2020-05" db="EMBL/GenBank/DDBJ databases">
        <authorList>
            <person name="Chiriac C."/>
            <person name="Salcher M."/>
            <person name="Ghai R."/>
            <person name="Kavagutti S V."/>
        </authorList>
    </citation>
    <scope>NUCLEOTIDE SEQUENCE</scope>
</reference>
<gene>
    <name evidence="3" type="ORF">UFOPK1493_04200</name>
</gene>
<accession>A0A6J6GHH0</accession>
<dbReference type="AlphaFoldDB" id="A0A6J6GHH0"/>
<dbReference type="NCBIfam" id="NF008740">
    <property type="entry name" value="PRK11770.1-2"/>
    <property type="match status" value="1"/>
</dbReference>
<evidence type="ECO:0000313" key="3">
    <source>
        <dbReference type="EMBL" id="CAB4599123.1"/>
    </source>
</evidence>
<dbReference type="PANTHER" id="PTHR42903">
    <property type="entry name" value="INNER MEMBRANE PROTEIN YCCF"/>
    <property type="match status" value="1"/>
</dbReference>
<dbReference type="Pfam" id="PF03733">
    <property type="entry name" value="YccF"/>
    <property type="match status" value="2"/>
</dbReference>
<feature type="transmembrane region" description="Helical" evidence="1">
    <location>
        <begin position="78"/>
        <end position="98"/>
    </location>
</feature>
<dbReference type="PANTHER" id="PTHR42903:SF1">
    <property type="entry name" value="INNER MEMBRANE PROTEIN YCCF"/>
    <property type="match status" value="1"/>
</dbReference>
<evidence type="ECO:0000256" key="1">
    <source>
        <dbReference type="SAM" id="Phobius"/>
    </source>
</evidence>
<dbReference type="InterPro" id="IPR031308">
    <property type="entry name" value="UCP028777"/>
</dbReference>
<feature type="transmembrane region" description="Helical" evidence="1">
    <location>
        <begin position="21"/>
        <end position="41"/>
    </location>
</feature>
<evidence type="ECO:0000259" key="2">
    <source>
        <dbReference type="Pfam" id="PF03733"/>
    </source>
</evidence>
<sequence>MYAGNPAPQPAASATSIIGNVLWVVLAGFWMALAYVVAGIINMLTIIGIPLGVQSFKLAGYALWPFGRVVVERKDRDAGLSCLGNVIWFIFGGFWLALGHLVVGVLLCLTIIGLPLGLGSIKMAGLAIAPFGKQIVSKSQLRALPGVVVVSQIG</sequence>
<dbReference type="InterPro" id="IPR005185">
    <property type="entry name" value="YccF"/>
</dbReference>
<proteinExistence type="predicted"/>
<dbReference type="EMBL" id="CAEZSR010000302">
    <property type="protein sequence ID" value="CAB4599123.1"/>
    <property type="molecule type" value="Genomic_DNA"/>
</dbReference>